<evidence type="ECO:0000313" key="2">
    <source>
        <dbReference type="RefSeq" id="XP_073801404.1"/>
    </source>
</evidence>
<sequence>MSSVEYQRAASPVFSCVSMKSNRSMHQPPEFSDGSTVRAESVKKLKMAAVDPKRAASPEFSCVSMKSNRSMLQPPEFSDGSAVRSESVDLWMKQTEQQLWPNGNEQQLKDTRPQLWPNGSELQLKDSRSQLWPHGSELQLKDSRSQPWPNGSELQLKDTRTQLWPNGNEQQLKDTRPQPWPNGNELQFMDTRPQPWPNGSDPQLKDTRPQPWPNGNELQFMDTRPQPWPNGSELQLKDTRPQLWPNGNEQQLKDTRPQPWPNGNELQFMDTRPQPWPNGSDPQLKDTRPQPWPNGNELQFMDTRPQPWPNGSELQLKDTRPQLWPNGNEQQLKDTRPQLWPNGNEQQLKDTRPQLWPNGNEQQLKDTRPQLWPNGNEQQLKDTRPQLWPNGSELQLKDTRPQLWPNGSELQMKDTRPQLWPNGCEQQFMDMRPQLWPNGSELQLKDTRPQLWPNGCEQQFMDMRPQLWPNGSELQLKDLRSQLWPHGGELQLKDSRSQPWPNGSELQLKDTRPQLWPNGNEQQLKDKKPQLWPNGSDLQLKDTRPQPWPNGNELQFMDTRPQPWPNGSELQLKDTRPQLWPNGCEQQFMDMRPQLWPNGSELQLKDLRSQLWPHGGELQLKDSRSQPWPNGSELQLKDTRPQLWPNGCEQQLKDTRPQLWPNGNEQQLKDTRPQLWPHNHGAPVRSFRPVSPVQFIGPVAQSWSSQWSFVLQASAWPINPPAPPQSLGSLPVSRPFTPSHPAGFSISPHLSSITPVSPQTPHWSSRPTHTPWSVGKSEENKMSSVCEMSVFEGEEFPVEYQRAASPVFSCVSMKSNNSMRQPPEFSGGTAVRSESGKRLKLTPVDPQRAASPEFSCVSMKSNNSMFLPPEFSGGAAFRSVCERAEQISRVSLQTYTSSSQIHFSLHEDLQRVKEQHRFIMKIKYESLFEGVKLQQNQTLLNSIYTQLYIIEGESEGVNEEHEVLQMEKRYKTLQDTPINCNDIFNPSAEAGDEEKSREEKEQIKTVLTKGIAGIGKTVSVQKFILDWAEGKANQDVDFIFVLPFRELNLIKDHQYSLHTLLLDFHPELQHLDSQIYEECKVVFIFDGLDESRITLMFSDCQKVSDVTEASSVSVLMSNLMKGDLLPSALIWITSRPAAANQIPSKHISLVTEIQGFNDPQKEEYFRKRIRDEDQASRIISHIRRARSLHIMCHIPVFCWISATVLQTILKEDLSAEIPQTLTEMYIHFLLIQTHMRKQKYEERHPEKLLQSNRDVIVKLAELAFNQLMKGNVMFYEEDLIESGIDVADASVYSGICTEIFREESVIYQRKVYSFVHLSFQECFAALYVFYCYLHNNTVVMKMFLTRKHRTQSKKVPLDVFLKGVMNKALRSKTGHLDLFLRFLHGVSLESNQRLLQDLLKHTENDPEIIKKIIHNLKRGQKNNVSPERWMNLSHCLIEMKDNSLVEKMQEYLNSKSNDKNLTLAQCSTLANIILMLNEVLDELDLNKYKFKSKEGRWRLLPAVRNCRKALLSGCNLTDQYCEVVSSALQSSNSPLRELDLSNNELQDSGVKLICAGLKSPNCQLNTLRLKGCSLTDKCRTFMASALQSSNSPLRELDLSNNKLQDSGVKLICAGLKSPNCQLNTLRLSGCNLTDQCCGALSSALQSSNSPLRELDLSNNDLQDSGVKLICAGLKSLNCQLNTLRLSGCNLTDQCCEVVSSALQSSNSSLRELDLSHNDLQDSGVKLICAGLKCPNCQLNTLRLSGCMVTEEGCAALASALSSNPSHLRELDLSYNHPGEAGLKLLSDQLQHLHKLNVDNGGELRIKSGPEKYACELTLDPNTAHTHLALSEENRKATHVMKSQSYPDHPDRFDECYQVVSKESLTGRCYWETQWSRYAVISVCYKGIKRKGGYDCGFGHNDQSWSLYCFDDSFSVSHNNKHKLISARPDSSRTVGVFVDESSGSLSFYSVSDTHKLTHLHTYITTFTDTLHAGFTVSVSSVSLSH</sequence>
<proteinExistence type="predicted"/>
<gene>
    <name evidence="2" type="primary">LOC100334202</name>
</gene>
<keyword evidence="1" id="KW-1185">Reference proteome</keyword>
<name>A0AC58J4J4_DANRE</name>
<evidence type="ECO:0000313" key="1">
    <source>
        <dbReference type="Proteomes" id="UP000000437"/>
    </source>
</evidence>
<reference evidence="2" key="1">
    <citation type="submission" date="2025-08" db="UniProtKB">
        <authorList>
            <consortium name="RefSeq"/>
        </authorList>
    </citation>
    <scope>IDENTIFICATION</scope>
    <source>
        <strain evidence="2">Tuebingen</strain>
        <tissue evidence="2">Fibroblasts and whole tissue</tissue>
    </source>
</reference>
<organism evidence="1 2">
    <name type="scientific">Danio rerio</name>
    <name type="common">Zebrafish</name>
    <name type="synonym">Brachydanio rerio</name>
    <dbReference type="NCBI Taxonomy" id="7955"/>
    <lineage>
        <taxon>Eukaryota</taxon>
        <taxon>Metazoa</taxon>
        <taxon>Chordata</taxon>
        <taxon>Craniata</taxon>
        <taxon>Vertebrata</taxon>
        <taxon>Euteleostomi</taxon>
        <taxon>Actinopterygii</taxon>
        <taxon>Neopterygii</taxon>
        <taxon>Teleostei</taxon>
        <taxon>Ostariophysi</taxon>
        <taxon>Cypriniformes</taxon>
        <taxon>Danionidae</taxon>
        <taxon>Danioninae</taxon>
        <taxon>Danio</taxon>
    </lineage>
</organism>
<accession>A0AC58J4J4</accession>
<protein>
    <submittedName>
        <fullName evidence="2">Uncharacterized protein</fullName>
    </submittedName>
</protein>
<dbReference type="Proteomes" id="UP000000437">
    <property type="component" value="Chromosome 3"/>
</dbReference>
<dbReference type="RefSeq" id="XP_073801404.1">
    <property type="nucleotide sequence ID" value="XM_073945303.1"/>
</dbReference>